<proteinExistence type="inferred from homology"/>
<gene>
    <name evidence="6" type="ORF">J2X05_000697</name>
</gene>
<name>A0ABU1UU30_9GAMM</name>
<dbReference type="EC" id="5.1.3.13" evidence="3 5"/>
<comment type="subunit">
    <text evidence="5">Homodimer.</text>
</comment>
<dbReference type="Pfam" id="PF00908">
    <property type="entry name" value="dTDP_sugar_isom"/>
    <property type="match status" value="1"/>
</dbReference>
<reference evidence="6 7" key="1">
    <citation type="submission" date="2023-07" db="EMBL/GenBank/DDBJ databases">
        <title>Sorghum-associated microbial communities from plants grown in Nebraska, USA.</title>
        <authorList>
            <person name="Schachtman D."/>
        </authorList>
    </citation>
    <scope>NUCLEOTIDE SEQUENCE [LARGE SCALE GENOMIC DNA]</scope>
    <source>
        <strain evidence="6 7">BE190</strain>
    </source>
</reference>
<comment type="pathway">
    <text evidence="5">Carbohydrate biosynthesis; dTDP-L-rhamnose biosynthesis.</text>
</comment>
<evidence type="ECO:0000256" key="3">
    <source>
        <dbReference type="ARBA" id="ARBA00012098"/>
    </source>
</evidence>
<dbReference type="NCBIfam" id="TIGR01221">
    <property type="entry name" value="rmlC"/>
    <property type="match status" value="1"/>
</dbReference>
<dbReference type="PANTHER" id="PTHR21047:SF2">
    <property type="entry name" value="THYMIDINE DIPHOSPHO-4-KETO-RHAMNOSE 3,5-EPIMERASE"/>
    <property type="match status" value="1"/>
</dbReference>
<comment type="caution">
    <text evidence="6">The sequence shown here is derived from an EMBL/GenBank/DDBJ whole genome shotgun (WGS) entry which is preliminary data.</text>
</comment>
<evidence type="ECO:0000313" key="6">
    <source>
        <dbReference type="EMBL" id="MDR7088694.1"/>
    </source>
</evidence>
<dbReference type="InterPro" id="IPR014710">
    <property type="entry name" value="RmlC-like_jellyroll"/>
</dbReference>
<evidence type="ECO:0000256" key="2">
    <source>
        <dbReference type="ARBA" id="ARBA00001997"/>
    </source>
</evidence>
<dbReference type="EMBL" id="JAVDVX010000001">
    <property type="protein sequence ID" value="MDR7088694.1"/>
    <property type="molecule type" value="Genomic_DNA"/>
</dbReference>
<evidence type="ECO:0000256" key="5">
    <source>
        <dbReference type="RuleBase" id="RU364069"/>
    </source>
</evidence>
<keyword evidence="7" id="KW-1185">Reference proteome</keyword>
<comment type="catalytic activity">
    <reaction evidence="1 5">
        <text>dTDP-4-dehydro-6-deoxy-alpha-D-glucose = dTDP-4-dehydro-beta-L-rhamnose</text>
        <dbReference type="Rhea" id="RHEA:16969"/>
        <dbReference type="ChEBI" id="CHEBI:57649"/>
        <dbReference type="ChEBI" id="CHEBI:62830"/>
        <dbReference type="EC" id="5.1.3.13"/>
    </reaction>
</comment>
<protein>
    <recommendedName>
        <fullName evidence="4 5">dTDP-4-dehydrorhamnose 3,5-epimerase</fullName>
        <ecNumber evidence="3 5">5.1.3.13</ecNumber>
    </recommendedName>
    <alternativeName>
        <fullName evidence="5">Thymidine diphospho-4-keto-rhamnose 3,5-epimerase</fullName>
    </alternativeName>
</protein>
<evidence type="ECO:0000256" key="4">
    <source>
        <dbReference type="ARBA" id="ARBA00019595"/>
    </source>
</evidence>
<dbReference type="PANTHER" id="PTHR21047">
    <property type="entry name" value="DTDP-6-DEOXY-D-GLUCOSE-3,5 EPIMERASE"/>
    <property type="match status" value="1"/>
</dbReference>
<dbReference type="CDD" id="cd00438">
    <property type="entry name" value="cupin_RmlC"/>
    <property type="match status" value="1"/>
</dbReference>
<sequence>MEVIVTAIPDVLLFKPKVFGDERGFFMETFRASWFSERDINAHFVQDNHSSSARGVLRGLHYQIKNPQGKLVRVTAGEVYDVAVDLRKSSPTFGQSVGVYLSAQNKNIFWIPPGFAHGFLVLSEHAEFNYKCTEYYAPEHDRSLLWNDPALGIEWPLGEISAPVLSAKDQAALPLVQAEVFA</sequence>
<keyword evidence="5 6" id="KW-0413">Isomerase</keyword>
<evidence type="ECO:0000313" key="7">
    <source>
        <dbReference type="Proteomes" id="UP001253595"/>
    </source>
</evidence>
<dbReference type="Gene3D" id="2.60.120.10">
    <property type="entry name" value="Jelly Rolls"/>
    <property type="match status" value="1"/>
</dbReference>
<dbReference type="InterPro" id="IPR000888">
    <property type="entry name" value="RmlC-like"/>
</dbReference>
<dbReference type="RefSeq" id="WP_310068647.1">
    <property type="nucleotide sequence ID" value="NZ_JAVDVX010000001.1"/>
</dbReference>
<evidence type="ECO:0000256" key="1">
    <source>
        <dbReference type="ARBA" id="ARBA00001298"/>
    </source>
</evidence>
<comment type="function">
    <text evidence="2 5">Catalyzes the epimerization of the C3' and C5'positions of dTDP-6-deoxy-D-xylo-4-hexulose, forming dTDP-6-deoxy-L-lyxo-4-hexulose.</text>
</comment>
<comment type="similarity">
    <text evidence="5">Belongs to the dTDP-4-dehydrorhamnose 3,5-epimerase family.</text>
</comment>
<dbReference type="SUPFAM" id="SSF51182">
    <property type="entry name" value="RmlC-like cupins"/>
    <property type="match status" value="1"/>
</dbReference>
<dbReference type="Proteomes" id="UP001253595">
    <property type="component" value="Unassembled WGS sequence"/>
</dbReference>
<accession>A0ABU1UU30</accession>
<organism evidence="6 7">
    <name type="scientific">Cellvibrio fibrivorans</name>
    <dbReference type="NCBI Taxonomy" id="126350"/>
    <lineage>
        <taxon>Bacteria</taxon>
        <taxon>Pseudomonadati</taxon>
        <taxon>Pseudomonadota</taxon>
        <taxon>Gammaproteobacteria</taxon>
        <taxon>Cellvibrionales</taxon>
        <taxon>Cellvibrionaceae</taxon>
        <taxon>Cellvibrio</taxon>
    </lineage>
</organism>
<dbReference type="GO" id="GO:0008830">
    <property type="term" value="F:dTDP-4-dehydrorhamnose 3,5-epimerase activity"/>
    <property type="evidence" value="ECO:0007669"/>
    <property type="project" value="UniProtKB-EC"/>
</dbReference>
<dbReference type="InterPro" id="IPR011051">
    <property type="entry name" value="RmlC_Cupin_sf"/>
</dbReference>